<keyword evidence="4" id="KW-1185">Reference proteome</keyword>
<gene>
    <name evidence="3" type="ordered locus">RUM_11580</name>
</gene>
<dbReference type="PROSITE" id="PS51257">
    <property type="entry name" value="PROKAR_LIPOPROTEIN"/>
    <property type="match status" value="1"/>
</dbReference>
<feature type="chain" id="PRO_5003061186" description="Helix-hairpin-helix DNA-binding motif class 1 domain-containing protein" evidence="1">
    <location>
        <begin position="25"/>
        <end position="246"/>
    </location>
</feature>
<dbReference type="Pfam" id="PF12836">
    <property type="entry name" value="HHH_3"/>
    <property type="match status" value="1"/>
</dbReference>
<dbReference type="AlphaFoldDB" id="D4LCF7"/>
<dbReference type="KEGG" id="rch:RUM_11580"/>
<keyword evidence="1" id="KW-0732">Signal</keyword>
<evidence type="ECO:0000256" key="1">
    <source>
        <dbReference type="SAM" id="SignalP"/>
    </source>
</evidence>
<reference evidence="3" key="2">
    <citation type="submission" date="2010-03" db="EMBL/GenBank/DDBJ databases">
        <authorList>
            <person name="Pajon A."/>
        </authorList>
    </citation>
    <scope>NUCLEOTIDE SEQUENCE</scope>
    <source>
        <strain evidence="3">Type strain: 18P13</strain>
    </source>
</reference>
<dbReference type="PATRIC" id="fig|213810.4.peg.1053"/>
<dbReference type="GeneID" id="83155902"/>
<proteinExistence type="predicted"/>
<evidence type="ECO:0000313" key="3">
    <source>
        <dbReference type="EMBL" id="CBL17302.1"/>
    </source>
</evidence>
<feature type="domain" description="Helix-hairpin-helix DNA-binding motif class 1" evidence="2">
    <location>
        <begin position="114"/>
        <end position="133"/>
    </location>
</feature>
<evidence type="ECO:0000313" key="4">
    <source>
        <dbReference type="Proteomes" id="UP000007054"/>
    </source>
</evidence>
<dbReference type="GO" id="GO:0003677">
    <property type="term" value="F:DNA binding"/>
    <property type="evidence" value="ECO:0007669"/>
    <property type="project" value="InterPro"/>
</dbReference>
<dbReference type="InterPro" id="IPR010994">
    <property type="entry name" value="RuvA_2-like"/>
</dbReference>
<feature type="signal peptide" evidence="1">
    <location>
        <begin position="1"/>
        <end position="24"/>
    </location>
</feature>
<evidence type="ECO:0000259" key="2">
    <source>
        <dbReference type="SMART" id="SM00278"/>
    </source>
</evidence>
<dbReference type="RefSeq" id="WP_015558209.1">
    <property type="nucleotide sequence ID" value="NC_021039.1"/>
</dbReference>
<dbReference type="Gene3D" id="1.10.150.280">
    <property type="entry name" value="AF1531-like domain"/>
    <property type="match status" value="1"/>
</dbReference>
<name>D4LCF7_RUMC1</name>
<organism evidence="3 4">
    <name type="scientific">Ruminococcus champanellensis (strain DSM 18848 / JCM 17042 / KCTC 15320 / 18P13)</name>
    <dbReference type="NCBI Taxonomy" id="213810"/>
    <lineage>
        <taxon>Bacteria</taxon>
        <taxon>Bacillati</taxon>
        <taxon>Bacillota</taxon>
        <taxon>Clostridia</taxon>
        <taxon>Eubacteriales</taxon>
        <taxon>Oscillospiraceae</taxon>
        <taxon>Ruminococcus</taxon>
    </lineage>
</organism>
<dbReference type="InterPro" id="IPR051675">
    <property type="entry name" value="Endo/Exo/Phosphatase_dom_1"/>
</dbReference>
<dbReference type="Proteomes" id="UP000007054">
    <property type="component" value="Chromosome"/>
</dbReference>
<feature type="domain" description="Helix-hairpin-helix DNA-binding motif class 1" evidence="2">
    <location>
        <begin position="181"/>
        <end position="200"/>
    </location>
</feature>
<feature type="domain" description="Helix-hairpin-helix DNA-binding motif class 1" evidence="2">
    <location>
        <begin position="84"/>
        <end position="103"/>
    </location>
</feature>
<dbReference type="SMART" id="SM00278">
    <property type="entry name" value="HhH1"/>
    <property type="match status" value="3"/>
</dbReference>
<dbReference type="EMBL" id="FP929052">
    <property type="protein sequence ID" value="CBL17302.1"/>
    <property type="molecule type" value="Genomic_DNA"/>
</dbReference>
<dbReference type="InterPro" id="IPR003583">
    <property type="entry name" value="Hlx-hairpin-Hlx_DNA-bd_motif"/>
</dbReference>
<sequence length="246" mass="27170">MRRLAETVMVCMLTAGGCFSLLHALSSPGEAPKIQTYVLSTQPGLTTTTAIVTTEPARTTATACTQMETTAHVLNTDLNTAQADDLCTVEGIGETLAQRILDVRTRLGGFTYREQLLEIRGIGNGLLERIMELFVIPGEQKSPQSLPPETTLPDPEPELEVTTVTTIQERPFLEMNQMTLEQLRTVPGMTEQAAADILDMRAKIQYYSHPYELLLIESLDHDWIVSVLDCFYVTGVNDGVVSDHRD</sequence>
<dbReference type="PANTHER" id="PTHR21180">
    <property type="entry name" value="ENDONUCLEASE/EXONUCLEASE/PHOSPHATASE FAMILY DOMAIN-CONTAINING PROTEIN 1"/>
    <property type="match status" value="1"/>
</dbReference>
<reference evidence="3" key="1">
    <citation type="submission" date="2010-03" db="EMBL/GenBank/DDBJ databases">
        <title>The genome sequence of Ruminococcus sp. 18P13.</title>
        <authorList>
            <consortium name="metaHIT consortium -- http://www.metahit.eu/"/>
            <person name="Pajon A."/>
            <person name="Turner K."/>
            <person name="Parkhill J."/>
            <person name="Bernalier A."/>
        </authorList>
    </citation>
    <scope>NUCLEOTIDE SEQUENCE [LARGE SCALE GENOMIC DNA]</scope>
    <source>
        <strain evidence="3">Type strain: 18P13</strain>
    </source>
</reference>
<dbReference type="GO" id="GO:0015627">
    <property type="term" value="C:type II protein secretion system complex"/>
    <property type="evidence" value="ECO:0007669"/>
    <property type="project" value="TreeGrafter"/>
</dbReference>
<dbReference type="HOGENOM" id="CLU_1128399_0_0_9"/>
<dbReference type="STRING" id="213810.RUM_11580"/>
<dbReference type="PANTHER" id="PTHR21180:SF32">
    <property type="entry name" value="ENDONUCLEASE_EXONUCLEASE_PHOSPHATASE FAMILY DOMAIN-CONTAINING PROTEIN 1"/>
    <property type="match status" value="1"/>
</dbReference>
<dbReference type="GO" id="GO:0006281">
    <property type="term" value="P:DNA repair"/>
    <property type="evidence" value="ECO:0007669"/>
    <property type="project" value="InterPro"/>
</dbReference>
<accession>D4LCF7</accession>
<dbReference type="GO" id="GO:0015628">
    <property type="term" value="P:protein secretion by the type II secretion system"/>
    <property type="evidence" value="ECO:0007669"/>
    <property type="project" value="TreeGrafter"/>
</dbReference>
<dbReference type="SUPFAM" id="SSF47781">
    <property type="entry name" value="RuvA domain 2-like"/>
    <property type="match status" value="2"/>
</dbReference>
<protein>
    <recommendedName>
        <fullName evidence="2">Helix-hairpin-helix DNA-binding motif class 1 domain-containing protein</fullName>
    </recommendedName>
</protein>